<feature type="transmembrane region" description="Helical" evidence="5">
    <location>
        <begin position="30"/>
        <end position="49"/>
    </location>
</feature>
<dbReference type="EMBL" id="BMGR01000008">
    <property type="protein sequence ID" value="GGG08974.1"/>
    <property type="molecule type" value="Genomic_DNA"/>
</dbReference>
<protein>
    <recommendedName>
        <fullName evidence="6">TM2 domain-containing protein</fullName>
    </recommendedName>
</protein>
<reference evidence="7" key="2">
    <citation type="submission" date="2020-09" db="EMBL/GenBank/DDBJ databases">
        <authorList>
            <person name="Sun Q."/>
            <person name="Zhou Y."/>
        </authorList>
    </citation>
    <scope>NUCLEOTIDE SEQUENCE</scope>
    <source>
        <strain evidence="7">CGMCC 1.12987</strain>
    </source>
</reference>
<keyword evidence="2 5" id="KW-0812">Transmembrane</keyword>
<accession>A0A917D519</accession>
<dbReference type="InterPro" id="IPR007829">
    <property type="entry name" value="TM2"/>
</dbReference>
<dbReference type="Proteomes" id="UP000644756">
    <property type="component" value="Unassembled WGS sequence"/>
</dbReference>
<evidence type="ECO:0000256" key="2">
    <source>
        <dbReference type="ARBA" id="ARBA00022692"/>
    </source>
</evidence>
<evidence type="ECO:0000256" key="3">
    <source>
        <dbReference type="ARBA" id="ARBA00022989"/>
    </source>
</evidence>
<sequence length="102" mass="11389">MDNVMLKSSLTSQQMLIVQSEVEKSKKSKGVMYLLWLFTGGIGGHRYYLGDIGRGIAMTLTLGGLGFWALIDVFFIGGRLREKTEKLELDVISRVRTMSGEN</sequence>
<keyword evidence="4 5" id="KW-0472">Membrane</keyword>
<dbReference type="InterPro" id="IPR050932">
    <property type="entry name" value="TM2D1-3-like"/>
</dbReference>
<gene>
    <name evidence="7" type="ORF">GCM10010916_27220</name>
</gene>
<evidence type="ECO:0000256" key="4">
    <source>
        <dbReference type="ARBA" id="ARBA00023136"/>
    </source>
</evidence>
<reference evidence="7" key="1">
    <citation type="journal article" date="2014" name="Int. J. Syst. Evol. Microbiol.">
        <title>Complete genome sequence of Corynebacterium casei LMG S-19264T (=DSM 44701T), isolated from a smear-ripened cheese.</title>
        <authorList>
            <consortium name="US DOE Joint Genome Institute (JGI-PGF)"/>
            <person name="Walter F."/>
            <person name="Albersmeier A."/>
            <person name="Kalinowski J."/>
            <person name="Ruckert C."/>
        </authorList>
    </citation>
    <scope>NUCLEOTIDE SEQUENCE</scope>
    <source>
        <strain evidence="7">CGMCC 1.12987</strain>
    </source>
</reference>
<feature type="domain" description="TM2" evidence="6">
    <location>
        <begin position="25"/>
        <end position="74"/>
    </location>
</feature>
<feature type="transmembrane region" description="Helical" evidence="5">
    <location>
        <begin position="55"/>
        <end position="76"/>
    </location>
</feature>
<evidence type="ECO:0000259" key="6">
    <source>
        <dbReference type="Pfam" id="PF05154"/>
    </source>
</evidence>
<organism evidence="7 8">
    <name type="scientific">Paenibacillus abyssi</name>
    <dbReference type="NCBI Taxonomy" id="1340531"/>
    <lineage>
        <taxon>Bacteria</taxon>
        <taxon>Bacillati</taxon>
        <taxon>Bacillota</taxon>
        <taxon>Bacilli</taxon>
        <taxon>Bacillales</taxon>
        <taxon>Paenibacillaceae</taxon>
        <taxon>Paenibacillus</taxon>
    </lineage>
</organism>
<evidence type="ECO:0000256" key="1">
    <source>
        <dbReference type="ARBA" id="ARBA00004141"/>
    </source>
</evidence>
<proteinExistence type="predicted"/>
<keyword evidence="3 5" id="KW-1133">Transmembrane helix</keyword>
<dbReference type="PANTHER" id="PTHR21016">
    <property type="entry name" value="BETA-AMYLOID BINDING PROTEIN-RELATED"/>
    <property type="match status" value="1"/>
</dbReference>
<keyword evidence="8" id="KW-1185">Reference proteome</keyword>
<dbReference type="GO" id="GO:0016020">
    <property type="term" value="C:membrane"/>
    <property type="evidence" value="ECO:0007669"/>
    <property type="project" value="UniProtKB-SubCell"/>
</dbReference>
<evidence type="ECO:0000256" key="5">
    <source>
        <dbReference type="SAM" id="Phobius"/>
    </source>
</evidence>
<dbReference type="Pfam" id="PF05154">
    <property type="entry name" value="TM2"/>
    <property type="match status" value="1"/>
</dbReference>
<comment type="subcellular location">
    <subcellularLocation>
        <location evidence="1">Membrane</location>
        <topology evidence="1">Multi-pass membrane protein</topology>
    </subcellularLocation>
</comment>
<evidence type="ECO:0000313" key="7">
    <source>
        <dbReference type="EMBL" id="GGG08974.1"/>
    </source>
</evidence>
<dbReference type="RefSeq" id="WP_188531598.1">
    <property type="nucleotide sequence ID" value="NZ_BMGR01000008.1"/>
</dbReference>
<name>A0A917D519_9BACL</name>
<dbReference type="PANTHER" id="PTHR21016:SF25">
    <property type="entry name" value="TM2 DOMAIN-CONTAINING PROTEIN DDB_G0277895-RELATED"/>
    <property type="match status" value="1"/>
</dbReference>
<evidence type="ECO:0000313" key="8">
    <source>
        <dbReference type="Proteomes" id="UP000644756"/>
    </source>
</evidence>
<comment type="caution">
    <text evidence="7">The sequence shown here is derived from an EMBL/GenBank/DDBJ whole genome shotgun (WGS) entry which is preliminary data.</text>
</comment>
<dbReference type="AlphaFoldDB" id="A0A917D519"/>